<feature type="transmembrane region" description="Helical" evidence="1">
    <location>
        <begin position="51"/>
        <end position="69"/>
    </location>
</feature>
<dbReference type="InterPro" id="IPR036691">
    <property type="entry name" value="Endo/exonu/phosph_ase_sf"/>
</dbReference>
<keyword evidence="1" id="KW-0472">Membrane</keyword>
<evidence type="ECO:0000259" key="2">
    <source>
        <dbReference type="Pfam" id="PF03372"/>
    </source>
</evidence>
<dbReference type="RefSeq" id="WP_169257128.1">
    <property type="nucleotide sequence ID" value="NZ_WTVN01000027.1"/>
</dbReference>
<keyword evidence="1" id="KW-0812">Transmembrane</keyword>
<feature type="domain" description="Endonuclease/exonuclease/phosphatase" evidence="2">
    <location>
        <begin position="109"/>
        <end position="304"/>
    </location>
</feature>
<dbReference type="Gene3D" id="3.60.10.10">
    <property type="entry name" value="Endonuclease/exonuclease/phosphatase"/>
    <property type="match status" value="1"/>
</dbReference>
<protein>
    <recommendedName>
        <fullName evidence="2">Endonuclease/exonuclease/phosphatase domain-containing protein</fullName>
    </recommendedName>
</protein>
<evidence type="ECO:0000313" key="3">
    <source>
        <dbReference type="EMBL" id="NMG45288.1"/>
    </source>
</evidence>
<dbReference type="Pfam" id="PF03372">
    <property type="entry name" value="Exo_endo_phos"/>
    <property type="match status" value="1"/>
</dbReference>
<dbReference type="InterPro" id="IPR051916">
    <property type="entry name" value="GPI-anchor_lipid_remodeler"/>
</dbReference>
<evidence type="ECO:0000313" key="4">
    <source>
        <dbReference type="Proteomes" id="UP000623795"/>
    </source>
</evidence>
<keyword evidence="1" id="KW-1133">Transmembrane helix</keyword>
<proteinExistence type="predicted"/>
<gene>
    <name evidence="3" type="ORF">GPA22_16355</name>
</gene>
<evidence type="ECO:0000256" key="1">
    <source>
        <dbReference type="SAM" id="Phobius"/>
    </source>
</evidence>
<comment type="caution">
    <text evidence="3">The sequence shown here is derived from an EMBL/GenBank/DDBJ whole genome shotgun (WGS) entry which is preliminary data.</text>
</comment>
<dbReference type="InterPro" id="IPR005135">
    <property type="entry name" value="Endo/exonuclease/phosphatase"/>
</dbReference>
<dbReference type="Proteomes" id="UP000623795">
    <property type="component" value="Unassembled WGS sequence"/>
</dbReference>
<sequence length="323" mass="34560">MHLSLSALSHPGLQRRVRALVLLSGAGLVLPWASRFEAGLPPALGWLLDLAVHWQWFFLAGLLVALPLLMSMAPRWAIALLLLPLPWLSGLPAAPGRAADGAVLIVAGANVHVGNPRPERLVEWVTRTAPDIVAVFEVSDDYAGRLDLEAAYPYRVVRPRWDPFGVALLSRHPLKSLMVVDDPGATPRIEAVLDWNGTEVTVVAFHPMPPISAEEHAQRNRALAEIARRLGGRPTIVIGDFNATPWSSAFAVPRREGFARVGGLRPTWPAAGQGVAGLPIDQILVSRHWAAVGHAVGPDIGSDHLPVVATVTPVGQGANGEGR</sequence>
<reference evidence="3 4" key="1">
    <citation type="submission" date="2019-12" db="EMBL/GenBank/DDBJ databases">
        <title>Comparative genomics gives insights into the taxonomy of the Azoarcus-Aromatoleum group and reveals separate origins of nif in the plant-associated Azoarcus and non-plant-associated Aromatoleum sub-groups.</title>
        <authorList>
            <person name="Lafos M."/>
            <person name="Maluk M."/>
            <person name="Batista M."/>
            <person name="Junghare M."/>
            <person name="Carmona M."/>
            <person name="Faoro H."/>
            <person name="Cruz L.M."/>
            <person name="Battistoni F."/>
            <person name="De Souza E."/>
            <person name="Pedrosa F."/>
            <person name="Chen W.-M."/>
            <person name="Poole P.S."/>
            <person name="Dixon R.A."/>
            <person name="James E.K."/>
        </authorList>
    </citation>
    <scope>NUCLEOTIDE SEQUENCE [LARGE SCALE GENOMIC DNA]</scope>
    <source>
        <strain evidence="3 4">Td21</strain>
    </source>
</reference>
<accession>A0ABX1Q0R7</accession>
<dbReference type="EMBL" id="WTVN01000027">
    <property type="protein sequence ID" value="NMG45288.1"/>
    <property type="molecule type" value="Genomic_DNA"/>
</dbReference>
<organism evidence="3 4">
    <name type="scientific">Aromatoleum toluvorans</name>
    <dbReference type="NCBI Taxonomy" id="92002"/>
    <lineage>
        <taxon>Bacteria</taxon>
        <taxon>Pseudomonadati</taxon>
        <taxon>Pseudomonadota</taxon>
        <taxon>Betaproteobacteria</taxon>
        <taxon>Rhodocyclales</taxon>
        <taxon>Rhodocyclaceae</taxon>
        <taxon>Aromatoleum</taxon>
    </lineage>
</organism>
<dbReference type="SUPFAM" id="SSF56219">
    <property type="entry name" value="DNase I-like"/>
    <property type="match status" value="1"/>
</dbReference>
<name>A0ABX1Q0R7_9RHOO</name>
<dbReference type="PANTHER" id="PTHR14859">
    <property type="entry name" value="CALCOFLUOR WHITE HYPERSENSITIVE PROTEIN PRECURSOR"/>
    <property type="match status" value="1"/>
</dbReference>
<dbReference type="PANTHER" id="PTHR14859:SF15">
    <property type="entry name" value="ENDONUCLEASE_EXONUCLEASE_PHOSPHATASE DOMAIN-CONTAINING PROTEIN"/>
    <property type="match status" value="1"/>
</dbReference>
<keyword evidence="4" id="KW-1185">Reference proteome</keyword>